<proteinExistence type="predicted"/>
<sequence length="141" mass="15919">MTSDRLTGHKEAARRFIEEDRQGDRVAEYGELCTPDYVEHDPAMPRETVDLAGARETYRAVAEAFGLRHSVESMVAEGDLVGIRFTVRGRHTGEFQGIPPTGRTFESTGHTTLRFRDGKIAESWFNWDFEGMKEQLTPTPA</sequence>
<accession>A0ABW0DY44</accession>
<dbReference type="RefSeq" id="WP_344555745.1">
    <property type="nucleotide sequence ID" value="NZ_BAAATG010000004.1"/>
</dbReference>
<evidence type="ECO:0000313" key="2">
    <source>
        <dbReference type="Proteomes" id="UP001596035"/>
    </source>
</evidence>
<keyword evidence="2" id="KW-1185">Reference proteome</keyword>
<name>A0ABW0DY44_9ACTN</name>
<dbReference type="PANTHER" id="PTHR38436:SF1">
    <property type="entry name" value="ESTER CYCLASE"/>
    <property type="match status" value="1"/>
</dbReference>
<dbReference type="SUPFAM" id="SSF54427">
    <property type="entry name" value="NTF2-like"/>
    <property type="match status" value="1"/>
</dbReference>
<dbReference type="Proteomes" id="UP001596035">
    <property type="component" value="Unassembled WGS sequence"/>
</dbReference>
<dbReference type="PANTHER" id="PTHR38436">
    <property type="entry name" value="POLYKETIDE CYCLASE SNOAL-LIKE DOMAIN"/>
    <property type="match status" value="1"/>
</dbReference>
<comment type="caution">
    <text evidence="1">The sequence shown here is derived from an EMBL/GenBank/DDBJ whole genome shotgun (WGS) entry which is preliminary data.</text>
</comment>
<dbReference type="Pfam" id="PF07366">
    <property type="entry name" value="SnoaL"/>
    <property type="match status" value="1"/>
</dbReference>
<evidence type="ECO:0000313" key="1">
    <source>
        <dbReference type="EMBL" id="MFC5243246.1"/>
    </source>
</evidence>
<gene>
    <name evidence="1" type="ORF">ACFPWV_25630</name>
</gene>
<dbReference type="InterPro" id="IPR032710">
    <property type="entry name" value="NTF2-like_dom_sf"/>
</dbReference>
<protein>
    <submittedName>
        <fullName evidence="1">Ester cyclase</fullName>
    </submittedName>
</protein>
<organism evidence="1 2">
    <name type="scientific">Streptomyces atrovirens</name>
    <dbReference type="NCBI Taxonomy" id="285556"/>
    <lineage>
        <taxon>Bacteria</taxon>
        <taxon>Bacillati</taxon>
        <taxon>Actinomycetota</taxon>
        <taxon>Actinomycetes</taxon>
        <taxon>Kitasatosporales</taxon>
        <taxon>Streptomycetaceae</taxon>
        <taxon>Streptomyces</taxon>
    </lineage>
</organism>
<reference evidence="2" key="1">
    <citation type="journal article" date="2019" name="Int. J. Syst. Evol. Microbiol.">
        <title>The Global Catalogue of Microorganisms (GCM) 10K type strain sequencing project: providing services to taxonomists for standard genome sequencing and annotation.</title>
        <authorList>
            <consortium name="The Broad Institute Genomics Platform"/>
            <consortium name="The Broad Institute Genome Sequencing Center for Infectious Disease"/>
            <person name="Wu L."/>
            <person name="Ma J."/>
        </authorList>
    </citation>
    <scope>NUCLEOTIDE SEQUENCE [LARGE SCALE GENOMIC DNA]</scope>
    <source>
        <strain evidence="2">CGMCC 4.7131</strain>
    </source>
</reference>
<dbReference type="Gene3D" id="3.10.450.50">
    <property type="match status" value="1"/>
</dbReference>
<dbReference type="EMBL" id="JBHSKN010000025">
    <property type="protein sequence ID" value="MFC5243246.1"/>
    <property type="molecule type" value="Genomic_DNA"/>
</dbReference>
<dbReference type="InterPro" id="IPR009959">
    <property type="entry name" value="Cyclase_SnoaL-like"/>
</dbReference>